<feature type="transmembrane region" description="Helical" evidence="8">
    <location>
        <begin position="128"/>
        <end position="149"/>
    </location>
</feature>
<feature type="transmembrane region" description="Helical" evidence="8">
    <location>
        <begin position="169"/>
        <end position="192"/>
    </location>
</feature>
<dbReference type="GO" id="GO:0033214">
    <property type="term" value="P:siderophore-iron import into cell"/>
    <property type="evidence" value="ECO:0007669"/>
    <property type="project" value="TreeGrafter"/>
</dbReference>
<dbReference type="SUPFAM" id="SSF81345">
    <property type="entry name" value="ABC transporter involved in vitamin B12 uptake, BtuC"/>
    <property type="match status" value="1"/>
</dbReference>
<evidence type="ECO:0000256" key="6">
    <source>
        <dbReference type="ARBA" id="ARBA00022989"/>
    </source>
</evidence>
<evidence type="ECO:0000256" key="3">
    <source>
        <dbReference type="ARBA" id="ARBA00022448"/>
    </source>
</evidence>
<evidence type="ECO:0000313" key="9">
    <source>
        <dbReference type="EMBL" id="ETD69733.1"/>
    </source>
</evidence>
<evidence type="ECO:0000256" key="4">
    <source>
        <dbReference type="ARBA" id="ARBA00022475"/>
    </source>
</evidence>
<dbReference type="PATRIC" id="fig|1414851.3.peg.1804"/>
<dbReference type="InterPro" id="IPR000522">
    <property type="entry name" value="ABC_transptr_permease_BtuC"/>
</dbReference>
<feature type="transmembrane region" description="Helical" evidence="8">
    <location>
        <begin position="236"/>
        <end position="255"/>
    </location>
</feature>
<evidence type="ECO:0000256" key="1">
    <source>
        <dbReference type="ARBA" id="ARBA00004651"/>
    </source>
</evidence>
<protein>
    <submittedName>
        <fullName evidence="9">Iron ABC transporter permease</fullName>
    </submittedName>
</protein>
<dbReference type="GO" id="GO:0005886">
    <property type="term" value="C:plasma membrane"/>
    <property type="evidence" value="ECO:0007669"/>
    <property type="project" value="UniProtKB-SubCell"/>
</dbReference>
<proteinExistence type="inferred from homology"/>
<reference evidence="9 10" key="1">
    <citation type="submission" date="2013-11" db="EMBL/GenBank/DDBJ databases">
        <title>Genomic analysis of Pelistega sp. HM-7.</title>
        <authorList>
            <person name="Kumbhare S.V."/>
            <person name="Shetty S.A."/>
            <person name="Sharma O."/>
            <person name="Dhotre D.P."/>
        </authorList>
    </citation>
    <scope>NUCLEOTIDE SEQUENCE [LARGE SCALE GENOMIC DNA]</scope>
    <source>
        <strain evidence="9 10">HM-7</strain>
    </source>
</reference>
<evidence type="ECO:0000313" key="10">
    <source>
        <dbReference type="Proteomes" id="UP000018766"/>
    </source>
</evidence>
<feature type="transmembrane region" description="Helical" evidence="8">
    <location>
        <begin position="102"/>
        <end position="121"/>
    </location>
</feature>
<feature type="transmembrane region" description="Helical" evidence="8">
    <location>
        <begin position="288"/>
        <end position="309"/>
    </location>
</feature>
<feature type="transmembrane region" description="Helical" evidence="8">
    <location>
        <begin position="213"/>
        <end position="230"/>
    </location>
</feature>
<accession>V8G199</accession>
<gene>
    <name evidence="9" type="ORF">V757_08705</name>
</gene>
<keyword evidence="3" id="KW-0813">Transport</keyword>
<comment type="similarity">
    <text evidence="2">Belongs to the binding-protein-dependent transport system permease family. FecCD subfamily.</text>
</comment>
<dbReference type="OrthoDB" id="9796260at2"/>
<dbReference type="Pfam" id="PF01032">
    <property type="entry name" value="FecCD"/>
    <property type="match status" value="1"/>
</dbReference>
<feature type="transmembrane region" description="Helical" evidence="8">
    <location>
        <begin position="262"/>
        <end position="282"/>
    </location>
</feature>
<dbReference type="AlphaFoldDB" id="V8G199"/>
<evidence type="ECO:0000256" key="5">
    <source>
        <dbReference type="ARBA" id="ARBA00022692"/>
    </source>
</evidence>
<dbReference type="Gene3D" id="1.10.3470.10">
    <property type="entry name" value="ABC transporter involved in vitamin B12 uptake, BtuC"/>
    <property type="match status" value="1"/>
</dbReference>
<keyword evidence="7 8" id="KW-0472">Membrane</keyword>
<name>V8G199_9BURK</name>
<keyword evidence="4" id="KW-1003">Cell membrane</keyword>
<evidence type="ECO:0000256" key="7">
    <source>
        <dbReference type="ARBA" id="ARBA00023136"/>
    </source>
</evidence>
<feature type="transmembrane region" description="Helical" evidence="8">
    <location>
        <begin position="75"/>
        <end position="96"/>
    </location>
</feature>
<dbReference type="Proteomes" id="UP000018766">
    <property type="component" value="Unassembled WGS sequence"/>
</dbReference>
<keyword evidence="5 8" id="KW-0812">Transmembrane</keyword>
<keyword evidence="10" id="KW-1185">Reference proteome</keyword>
<dbReference type="PANTHER" id="PTHR30472:SF19">
    <property type="entry name" value="PETROBACTIN IMPORT SYSTEM PERMEASE PROTEIN YCLO"/>
    <property type="match status" value="1"/>
</dbReference>
<evidence type="ECO:0000256" key="2">
    <source>
        <dbReference type="ARBA" id="ARBA00007935"/>
    </source>
</evidence>
<dbReference type="InterPro" id="IPR037294">
    <property type="entry name" value="ABC_BtuC-like"/>
</dbReference>
<dbReference type="GO" id="GO:0022857">
    <property type="term" value="F:transmembrane transporter activity"/>
    <property type="evidence" value="ECO:0007669"/>
    <property type="project" value="InterPro"/>
</dbReference>
<sequence length="314" mass="34582">MQKNKLFLLGIGLVISIILFMTVNANGQWSFVLSFRGEKLIALLVVAYAISVSTILFQTLTANQILTPYIMGFDSIYVLIQTGLVFLLGGIGYATLGAYTKFSLEVVLMLIVAFLLFSSLFSSSQKDLYRLVLTGVILGVLFRSTNSFLQRMIDPEEFSVVQSVSFAQFNVIKTALLLPSSVIVLLVSLVIWRLQHVLDVISLGREQAINLGVNYRKTLMLVLCLIAILVSISTALVGPVTFFGLLVSGITYAVFRTYEHRILIPASFLIGAISLILGQVIFEHVIGFKGVLSIVIEFLGGIVFIIFLLKRKAL</sequence>
<comment type="subcellular location">
    <subcellularLocation>
        <location evidence="1">Cell membrane</location>
        <topology evidence="1">Multi-pass membrane protein</topology>
    </subcellularLocation>
</comment>
<evidence type="ECO:0000256" key="8">
    <source>
        <dbReference type="SAM" id="Phobius"/>
    </source>
</evidence>
<dbReference type="EMBL" id="AYSV01000093">
    <property type="protein sequence ID" value="ETD69733.1"/>
    <property type="molecule type" value="Genomic_DNA"/>
</dbReference>
<keyword evidence="6 8" id="KW-1133">Transmembrane helix</keyword>
<dbReference type="PANTHER" id="PTHR30472">
    <property type="entry name" value="FERRIC ENTEROBACTIN TRANSPORT SYSTEM PERMEASE PROTEIN"/>
    <property type="match status" value="1"/>
</dbReference>
<organism evidence="9 10">
    <name type="scientific">Pelistega indica</name>
    <dbReference type="NCBI Taxonomy" id="1414851"/>
    <lineage>
        <taxon>Bacteria</taxon>
        <taxon>Pseudomonadati</taxon>
        <taxon>Pseudomonadota</taxon>
        <taxon>Betaproteobacteria</taxon>
        <taxon>Burkholderiales</taxon>
        <taxon>Alcaligenaceae</taxon>
        <taxon>Pelistega</taxon>
    </lineage>
</organism>
<feature type="transmembrane region" description="Helical" evidence="8">
    <location>
        <begin position="41"/>
        <end position="63"/>
    </location>
</feature>
<dbReference type="RefSeq" id="WP_023951767.1">
    <property type="nucleotide sequence ID" value="NZ_AYSV01000093.1"/>
</dbReference>
<comment type="caution">
    <text evidence="9">The sequence shown here is derived from an EMBL/GenBank/DDBJ whole genome shotgun (WGS) entry which is preliminary data.</text>
</comment>